<feature type="domain" description="CRAL-TRIO" evidence="1">
    <location>
        <begin position="86"/>
        <end position="262"/>
    </location>
</feature>
<proteinExistence type="predicted"/>
<organism evidence="2 3">
    <name type="scientific">Rhizopus oryzae</name>
    <name type="common">Mucormycosis agent</name>
    <name type="synonym">Rhizopus arrhizus var. delemar</name>
    <dbReference type="NCBI Taxonomy" id="64495"/>
    <lineage>
        <taxon>Eukaryota</taxon>
        <taxon>Fungi</taxon>
        <taxon>Fungi incertae sedis</taxon>
        <taxon>Mucoromycota</taxon>
        <taxon>Mucoromycotina</taxon>
        <taxon>Mucoromycetes</taxon>
        <taxon>Mucorales</taxon>
        <taxon>Mucorineae</taxon>
        <taxon>Rhizopodaceae</taxon>
        <taxon>Rhizopus</taxon>
    </lineage>
</organism>
<dbReference type="Proteomes" id="UP000716291">
    <property type="component" value="Unassembled WGS sequence"/>
</dbReference>
<dbReference type="Pfam" id="PF00650">
    <property type="entry name" value="CRAL_TRIO"/>
    <property type="match status" value="1"/>
</dbReference>
<keyword evidence="3" id="KW-1185">Reference proteome</keyword>
<dbReference type="InterPro" id="IPR001251">
    <property type="entry name" value="CRAL-TRIO_dom"/>
</dbReference>
<evidence type="ECO:0000259" key="1">
    <source>
        <dbReference type="PROSITE" id="PS50191"/>
    </source>
</evidence>
<dbReference type="SMART" id="SM00516">
    <property type="entry name" value="SEC14"/>
    <property type="match status" value="1"/>
</dbReference>
<comment type="caution">
    <text evidence="2">The sequence shown here is derived from an EMBL/GenBank/DDBJ whole genome shotgun (WGS) entry which is preliminary data.</text>
</comment>
<protein>
    <recommendedName>
        <fullName evidence="1">CRAL-TRIO domain-containing protein</fullName>
    </recommendedName>
</protein>
<dbReference type="InterPro" id="IPR036865">
    <property type="entry name" value="CRAL-TRIO_dom_sf"/>
</dbReference>
<name>A0A9P6X3I2_RHIOR</name>
<dbReference type="PROSITE" id="PS50191">
    <property type="entry name" value="CRAL_TRIO"/>
    <property type="match status" value="1"/>
</dbReference>
<dbReference type="SUPFAM" id="SSF52087">
    <property type="entry name" value="CRAL/TRIO domain"/>
    <property type="match status" value="1"/>
</dbReference>
<dbReference type="OrthoDB" id="75724at2759"/>
<gene>
    <name evidence="2" type="ORF">G6F64_009083</name>
</gene>
<reference evidence="2" key="1">
    <citation type="journal article" date="2020" name="Microb. Genom.">
        <title>Genetic diversity of clinical and environmental Mucorales isolates obtained from an investigation of mucormycosis cases among solid organ transplant recipients.</title>
        <authorList>
            <person name="Nguyen M.H."/>
            <person name="Kaul D."/>
            <person name="Muto C."/>
            <person name="Cheng S.J."/>
            <person name="Richter R.A."/>
            <person name="Bruno V.M."/>
            <person name="Liu G."/>
            <person name="Beyhan S."/>
            <person name="Sundermann A.J."/>
            <person name="Mounaud S."/>
            <person name="Pasculle A.W."/>
            <person name="Nierman W.C."/>
            <person name="Driscoll E."/>
            <person name="Cumbie R."/>
            <person name="Clancy C.J."/>
            <person name="Dupont C.L."/>
        </authorList>
    </citation>
    <scope>NUCLEOTIDE SEQUENCE</scope>
    <source>
        <strain evidence="2">GL11</strain>
    </source>
</reference>
<dbReference type="InterPro" id="IPR052432">
    <property type="entry name" value="PITP/CRAL-TRIO"/>
</dbReference>
<evidence type="ECO:0000313" key="3">
    <source>
        <dbReference type="Proteomes" id="UP000716291"/>
    </source>
</evidence>
<dbReference type="CDD" id="cd00170">
    <property type="entry name" value="SEC14"/>
    <property type="match status" value="1"/>
</dbReference>
<accession>A0A9P6X3I2</accession>
<dbReference type="AlphaFoldDB" id="A0A9P6X3I2"/>
<dbReference type="Gene3D" id="3.40.525.10">
    <property type="entry name" value="CRAL-TRIO lipid binding domain"/>
    <property type="match status" value="1"/>
</dbReference>
<evidence type="ECO:0000313" key="2">
    <source>
        <dbReference type="EMBL" id="KAG1304587.1"/>
    </source>
</evidence>
<dbReference type="PANTHER" id="PTHR46590:SF4">
    <property type="entry name" value="CRAL-TRIO DOMAIN-CONTAINING PROTEIN"/>
    <property type="match status" value="1"/>
</dbReference>
<dbReference type="PANTHER" id="PTHR46590">
    <property type="entry name" value="PHOSPHATIDYLINOSITOL TRANSFER PROTEIN CSR1-RELATED"/>
    <property type="match status" value="1"/>
</dbReference>
<dbReference type="EMBL" id="JAANQT010001594">
    <property type="protein sequence ID" value="KAG1304587.1"/>
    <property type="molecule type" value="Genomic_DNA"/>
</dbReference>
<sequence length="529" mass="60858">MPTLEQQEKILYINSQYKQNSQLIQTVQHELEQKIIGLMHRSTHDLYYAEEYIKDKDSKFSKEETIQRLFDTIQWRLDHQVDILDYRDCIEFYEKGCLAFFNKQDKSGQPLLFVRLRYFPTEFNSKPKLSEHIRRYSSLMMEIARRLTWDITREKEEAEELYPLKSQITVIVDISKAPMIPIDKEIISTMEMILSSRFPGIVGSINVLNFSWLYQGLWSVVKYFLNEQQKESIQFASMNDIKEIVDINNILTELGGCDSYSWTIESDSVLNKYGIKRNVSLPIELSYTPPISISNNSLIDEDTFSEDEFFDAHESISPSPKASPLALPTSIIPASKSSTEIIVKSPIQQPLSKVETIPHTTSRISFRSIQPEDILLFWKKPYSSARLRTTTKPPISSQKTNYLEKNEDDCSDSSIIVVKPSSLNQNQLLSPRRTFMKLRHQHLMQIQFYFKTTVDQLIQAAFGSRGIAYWIAVYLFLRGPVESVVSNTISKTSLVRPQMISNTAIGITAVMAAVISSSISNMLETLKNL</sequence>